<protein>
    <recommendedName>
        <fullName evidence="3">HTH merR-type domain-containing protein</fullName>
    </recommendedName>
</protein>
<organism evidence="2">
    <name type="scientific">marine sediment metagenome</name>
    <dbReference type="NCBI Taxonomy" id="412755"/>
    <lineage>
        <taxon>unclassified sequences</taxon>
        <taxon>metagenomes</taxon>
        <taxon>ecological metagenomes</taxon>
    </lineage>
</organism>
<evidence type="ECO:0000256" key="1">
    <source>
        <dbReference type="SAM" id="MobiDB-lite"/>
    </source>
</evidence>
<dbReference type="AlphaFoldDB" id="X1V3H5"/>
<name>X1V3H5_9ZZZZ</name>
<evidence type="ECO:0008006" key="3">
    <source>
        <dbReference type="Google" id="ProtNLM"/>
    </source>
</evidence>
<feature type="region of interest" description="Disordered" evidence="1">
    <location>
        <begin position="31"/>
        <end position="53"/>
    </location>
</feature>
<dbReference type="EMBL" id="BARW01028203">
    <property type="protein sequence ID" value="GAJ10352.1"/>
    <property type="molecule type" value="Genomic_DNA"/>
</dbReference>
<reference evidence="2" key="1">
    <citation type="journal article" date="2014" name="Front. Microbiol.">
        <title>High frequency of phylogenetically diverse reductive dehalogenase-homologous genes in deep subseafloor sedimentary metagenomes.</title>
        <authorList>
            <person name="Kawai M."/>
            <person name="Futagami T."/>
            <person name="Toyoda A."/>
            <person name="Takaki Y."/>
            <person name="Nishi S."/>
            <person name="Hori S."/>
            <person name="Arai W."/>
            <person name="Tsubouchi T."/>
            <person name="Morono Y."/>
            <person name="Uchiyama I."/>
            <person name="Ito T."/>
            <person name="Fujiyama A."/>
            <person name="Inagaki F."/>
            <person name="Takami H."/>
        </authorList>
    </citation>
    <scope>NUCLEOTIDE SEQUENCE</scope>
    <source>
        <strain evidence="2">Expedition CK06-06</strain>
    </source>
</reference>
<sequence>MPEFLITKDAAAALGVNINRLWDWRRRGAPHEPNYFKGRGNNGGGRPGPGWDLAELRPRLRKEGLADEKDVIFQNKRTRRYAKRGGAPTA</sequence>
<proteinExistence type="predicted"/>
<gene>
    <name evidence="2" type="ORF">S12H4_45587</name>
</gene>
<accession>X1V3H5</accession>
<evidence type="ECO:0000313" key="2">
    <source>
        <dbReference type="EMBL" id="GAJ10352.1"/>
    </source>
</evidence>
<feature type="non-terminal residue" evidence="2">
    <location>
        <position position="90"/>
    </location>
</feature>
<comment type="caution">
    <text evidence="2">The sequence shown here is derived from an EMBL/GenBank/DDBJ whole genome shotgun (WGS) entry which is preliminary data.</text>
</comment>